<feature type="domain" description="Response regulatory" evidence="3">
    <location>
        <begin position="3"/>
        <end position="119"/>
    </location>
</feature>
<evidence type="ECO:0000256" key="2">
    <source>
        <dbReference type="PROSITE-ProRule" id="PRU00169"/>
    </source>
</evidence>
<keyword evidence="5" id="KW-1185">Reference proteome</keyword>
<name>A0AA86J0X7_9BURK</name>
<dbReference type="AlphaFoldDB" id="A0AA86J0X7"/>
<dbReference type="InterPro" id="IPR050595">
    <property type="entry name" value="Bact_response_regulator"/>
</dbReference>
<evidence type="ECO:0000313" key="4">
    <source>
        <dbReference type="EMBL" id="BET27033.1"/>
    </source>
</evidence>
<dbReference type="SMART" id="SM00448">
    <property type="entry name" value="REC"/>
    <property type="match status" value="1"/>
</dbReference>
<keyword evidence="1 2" id="KW-0597">Phosphoprotein</keyword>
<dbReference type="GO" id="GO:0000160">
    <property type="term" value="P:phosphorelay signal transduction system"/>
    <property type="evidence" value="ECO:0007669"/>
    <property type="project" value="InterPro"/>
</dbReference>
<accession>A0AA86J0X7</accession>
<evidence type="ECO:0000256" key="1">
    <source>
        <dbReference type="ARBA" id="ARBA00022553"/>
    </source>
</evidence>
<dbReference type="PANTHER" id="PTHR44591">
    <property type="entry name" value="STRESS RESPONSE REGULATOR PROTEIN 1"/>
    <property type="match status" value="1"/>
</dbReference>
<evidence type="ECO:0000259" key="3">
    <source>
        <dbReference type="PROSITE" id="PS50110"/>
    </source>
</evidence>
<reference evidence="4 5" key="1">
    <citation type="submission" date="2023-10" db="EMBL/GenBank/DDBJ databases">
        <title>Complete Genome Sequence of Limnobacter thiooxidans CS-K2T, Isolated from freshwater lake sediments in Bavaria, Germany.</title>
        <authorList>
            <person name="Naruki M."/>
            <person name="Watanabe A."/>
            <person name="Warashina T."/>
            <person name="Morita T."/>
            <person name="Arakawa K."/>
        </authorList>
    </citation>
    <scope>NUCLEOTIDE SEQUENCE [LARGE SCALE GENOMIC DNA]</scope>
    <source>
        <strain evidence="4 5">CS-K2</strain>
    </source>
</reference>
<dbReference type="Proteomes" id="UP001329151">
    <property type="component" value="Chromosome"/>
</dbReference>
<feature type="modified residue" description="4-aspartylphosphate" evidence="2">
    <location>
        <position position="52"/>
    </location>
</feature>
<dbReference type="Gene3D" id="3.40.50.2300">
    <property type="match status" value="1"/>
</dbReference>
<dbReference type="RefSeq" id="WP_130557848.1">
    <property type="nucleotide sequence ID" value="NZ_AP028947.1"/>
</dbReference>
<dbReference type="InterPro" id="IPR011006">
    <property type="entry name" value="CheY-like_superfamily"/>
</dbReference>
<dbReference type="SUPFAM" id="SSF52172">
    <property type="entry name" value="CheY-like"/>
    <property type="match status" value="1"/>
</dbReference>
<organism evidence="4 5">
    <name type="scientific">Limnobacter thiooxidans</name>
    <dbReference type="NCBI Taxonomy" id="131080"/>
    <lineage>
        <taxon>Bacteria</taxon>
        <taxon>Pseudomonadati</taxon>
        <taxon>Pseudomonadota</taxon>
        <taxon>Betaproteobacteria</taxon>
        <taxon>Burkholderiales</taxon>
        <taxon>Burkholderiaceae</taxon>
        <taxon>Limnobacter</taxon>
    </lineage>
</organism>
<dbReference type="KEGG" id="lto:RGQ30_25340"/>
<gene>
    <name evidence="4" type="ORF">RGQ30_25340</name>
</gene>
<evidence type="ECO:0000313" key="5">
    <source>
        <dbReference type="Proteomes" id="UP001329151"/>
    </source>
</evidence>
<dbReference type="PANTHER" id="PTHR44591:SF25">
    <property type="entry name" value="CHEMOTAXIS TWO-COMPONENT RESPONSE REGULATOR"/>
    <property type="match status" value="1"/>
</dbReference>
<proteinExistence type="predicted"/>
<dbReference type="InterPro" id="IPR001789">
    <property type="entry name" value="Sig_transdc_resp-reg_receiver"/>
</dbReference>
<protein>
    <submittedName>
        <fullName evidence="4">Response regulator</fullName>
    </submittedName>
</protein>
<sequence>MKKVLIIDDAATVRMYHRNILQQAGFSTEEAINGLEALEKAHTNHFDLYLVDVNMPKMDGYTFIRKLRESTEIEQAPAVMISTEAEAEDEVKAYLAGANLYLIKPIRPEQLLEFASLLVGGVA</sequence>
<dbReference type="Pfam" id="PF00072">
    <property type="entry name" value="Response_reg"/>
    <property type="match status" value="1"/>
</dbReference>
<dbReference type="PROSITE" id="PS50110">
    <property type="entry name" value="RESPONSE_REGULATORY"/>
    <property type="match status" value="1"/>
</dbReference>
<dbReference type="EMBL" id="AP028947">
    <property type="protein sequence ID" value="BET27033.1"/>
    <property type="molecule type" value="Genomic_DNA"/>
</dbReference>